<dbReference type="Gene3D" id="2.60.120.200">
    <property type="match status" value="1"/>
</dbReference>
<protein>
    <recommendedName>
        <fullName evidence="2">LamG-like jellyroll fold domain-containing protein</fullName>
    </recommendedName>
</protein>
<comment type="caution">
    <text evidence="1">The sequence shown here is derived from an EMBL/GenBank/DDBJ whole genome shotgun (WGS) entry which is preliminary data.</text>
</comment>
<organism evidence="1">
    <name type="scientific">marine sediment metagenome</name>
    <dbReference type="NCBI Taxonomy" id="412755"/>
    <lineage>
        <taxon>unclassified sequences</taxon>
        <taxon>metagenomes</taxon>
        <taxon>ecological metagenomes</taxon>
    </lineage>
</organism>
<reference evidence="1" key="1">
    <citation type="journal article" date="2014" name="Front. Microbiol.">
        <title>High frequency of phylogenetically diverse reductive dehalogenase-homologous genes in deep subseafloor sedimentary metagenomes.</title>
        <authorList>
            <person name="Kawai M."/>
            <person name="Futagami T."/>
            <person name="Toyoda A."/>
            <person name="Takaki Y."/>
            <person name="Nishi S."/>
            <person name="Hori S."/>
            <person name="Arai W."/>
            <person name="Tsubouchi T."/>
            <person name="Morono Y."/>
            <person name="Uchiyama I."/>
            <person name="Ito T."/>
            <person name="Fujiyama A."/>
            <person name="Inagaki F."/>
            <person name="Takami H."/>
        </authorList>
    </citation>
    <scope>NUCLEOTIDE SEQUENCE</scope>
    <source>
        <strain evidence="1">Expedition CK06-06</strain>
    </source>
</reference>
<dbReference type="InterPro" id="IPR013320">
    <property type="entry name" value="ConA-like_dom_sf"/>
</dbReference>
<feature type="non-terminal residue" evidence="1">
    <location>
        <position position="1"/>
    </location>
</feature>
<dbReference type="EMBL" id="BARW01009528">
    <property type="protein sequence ID" value="GAI81599.1"/>
    <property type="molecule type" value="Genomic_DNA"/>
</dbReference>
<sequence>VGDTLFIIETNNKTFWGQVYDGGSQNVYSDEEYIANIWYYLALRYDNDDKLRIFVNNSIQSHSKSSSMGMEGDGKELHIGHNFEKTTGGLLDEVRFSKIARNDSWLKSTYYSINNPIDFVLLDDIVYVAPCINETIVTSVIPLNNSVNIDWSDLNLTAIVSSVCNGANFSYVNISLNNGTFLYYYNWTCFGNGTYWYNATFNLSSDTSHN</sequence>
<dbReference type="SUPFAM" id="SSF49899">
    <property type="entry name" value="Concanavalin A-like lectins/glucanases"/>
    <property type="match status" value="1"/>
</dbReference>
<evidence type="ECO:0008006" key="2">
    <source>
        <dbReference type="Google" id="ProtNLM"/>
    </source>
</evidence>
<dbReference type="Pfam" id="PF13385">
    <property type="entry name" value="Laminin_G_3"/>
    <property type="match status" value="1"/>
</dbReference>
<evidence type="ECO:0000313" key="1">
    <source>
        <dbReference type="EMBL" id="GAI81599.1"/>
    </source>
</evidence>
<proteinExistence type="predicted"/>
<gene>
    <name evidence="1" type="ORF">S12H4_19131</name>
</gene>
<dbReference type="AlphaFoldDB" id="X1TNJ3"/>
<accession>X1TNJ3</accession>
<name>X1TNJ3_9ZZZZ</name>